<dbReference type="GO" id="GO:0030655">
    <property type="term" value="P:beta-lactam antibiotic catabolic process"/>
    <property type="evidence" value="ECO:0007669"/>
    <property type="project" value="InterPro"/>
</dbReference>
<reference evidence="3" key="1">
    <citation type="submission" date="2017-01" db="EMBL/GenBank/DDBJ databases">
        <authorList>
            <person name="Varghese N."/>
            <person name="Submissions S."/>
        </authorList>
    </citation>
    <scope>NUCLEOTIDE SEQUENCE [LARGE SCALE GENOMIC DNA]</scope>
    <source>
        <strain evidence="3">LP100</strain>
    </source>
</reference>
<name>A0A1R3XQR8_9BACT</name>
<dbReference type="STRING" id="1317125.SAMN05444128_3456"/>
<proteinExistence type="predicted"/>
<sequence length="446" mass="52433">MLRTQNKTRNISLYHMTKRLLLLTLLLCIFQPSMAQKRTDEQLRNLLLKAGNESVNVLLQDLEKYRVQIIYTEINRDKHNKPSFKNHYFNYDPDLYFNPASTVKMPLAFMALEKLNTLQKKGIDKHTPVVFDSSQVGQTPLHADATAANGLPSIAHFIKRALLISENDPYNRLYQFVGQQEVNRSLQRKGYKDSRIVRQFMGFTTEQNRYSNPVRFLNADGSTKYAQPALYNTDSIDFSQVIKLGKAHYDSRDTLVQGPFDFTAHNKLPLEDLQQLLQSVMFPKSVPKKQRFNLTKDDYDFLYRYLSQYPSETPYPKYDDSIYYDSYVKFFFRNDSHQMPRHVRVFNKVGWSYGFLTDVSYVADFENQVEYMLSATVYVNSDEVLNDGKYDYDTLGYPFLYHLGQIIYQHELKRERKFKPDLSAFQVQYEKRDENDKRPALSEVDN</sequence>
<dbReference type="AlphaFoldDB" id="A0A1R3XQR8"/>
<accession>A0A1R3XQR8</accession>
<organism evidence="2 3">
    <name type="scientific">Pontibacter indicus</name>
    <dbReference type="NCBI Taxonomy" id="1317125"/>
    <lineage>
        <taxon>Bacteria</taxon>
        <taxon>Pseudomonadati</taxon>
        <taxon>Bacteroidota</taxon>
        <taxon>Cytophagia</taxon>
        <taxon>Cytophagales</taxon>
        <taxon>Hymenobacteraceae</taxon>
        <taxon>Pontibacter</taxon>
    </lineage>
</organism>
<dbReference type="EMBL" id="FTPP01000004">
    <property type="protein sequence ID" value="SIT94247.1"/>
    <property type="molecule type" value="Genomic_DNA"/>
</dbReference>
<dbReference type="SUPFAM" id="SSF56601">
    <property type="entry name" value="beta-lactamase/transpeptidase-like"/>
    <property type="match status" value="1"/>
</dbReference>
<gene>
    <name evidence="2" type="ORF">SAMN05444128_3456</name>
</gene>
<dbReference type="Proteomes" id="UP000187181">
    <property type="component" value="Unassembled WGS sequence"/>
</dbReference>
<evidence type="ECO:0000259" key="1">
    <source>
        <dbReference type="Pfam" id="PF13354"/>
    </source>
</evidence>
<dbReference type="InterPro" id="IPR045155">
    <property type="entry name" value="Beta-lactam_cat"/>
</dbReference>
<dbReference type="Pfam" id="PF13354">
    <property type="entry name" value="Beta-lactamase2"/>
    <property type="match status" value="1"/>
</dbReference>
<evidence type="ECO:0000313" key="3">
    <source>
        <dbReference type="Proteomes" id="UP000187181"/>
    </source>
</evidence>
<keyword evidence="3" id="KW-1185">Reference proteome</keyword>
<evidence type="ECO:0000313" key="2">
    <source>
        <dbReference type="EMBL" id="SIT94247.1"/>
    </source>
</evidence>
<dbReference type="InterPro" id="IPR012338">
    <property type="entry name" value="Beta-lactam/transpept-like"/>
</dbReference>
<protein>
    <submittedName>
        <fullName evidence="2">Beta-lactamase enzyme family protein</fullName>
    </submittedName>
</protein>
<dbReference type="GO" id="GO:0008800">
    <property type="term" value="F:beta-lactamase activity"/>
    <property type="evidence" value="ECO:0007669"/>
    <property type="project" value="InterPro"/>
</dbReference>
<dbReference type="Gene3D" id="3.40.710.10">
    <property type="entry name" value="DD-peptidase/beta-lactamase superfamily"/>
    <property type="match status" value="1"/>
</dbReference>
<feature type="domain" description="Beta-lactamase class A catalytic" evidence="1">
    <location>
        <begin position="87"/>
        <end position="365"/>
    </location>
</feature>